<accession>A0A0G1JA22</accession>
<dbReference type="AlphaFoldDB" id="A0A0G1JA22"/>
<dbReference type="EMBL" id="LCJB01000087">
    <property type="protein sequence ID" value="KKT68110.1"/>
    <property type="molecule type" value="Genomic_DNA"/>
</dbReference>
<organism evidence="1 2">
    <name type="scientific">Candidatus Uhrbacteria bacterium GW2011_GWF2_44_350</name>
    <dbReference type="NCBI Taxonomy" id="1619000"/>
    <lineage>
        <taxon>Bacteria</taxon>
        <taxon>Candidatus Uhriibacteriota</taxon>
    </lineage>
</organism>
<sequence length="98" mass="11236">MSILRQGDVLLESVSNLPKGLKKRKDNILVRGETTGHAHRLNTPTLSVYGTDDEMFVNLDKPTELVHEEHKTIQVDKGTWKVVRQREYSPVENRRVAD</sequence>
<dbReference type="Proteomes" id="UP000034154">
    <property type="component" value="Unassembled WGS sequence"/>
</dbReference>
<protein>
    <submittedName>
        <fullName evidence="1">Uncharacterized protein</fullName>
    </submittedName>
</protein>
<proteinExistence type="predicted"/>
<evidence type="ECO:0000313" key="2">
    <source>
        <dbReference type="Proteomes" id="UP000034154"/>
    </source>
</evidence>
<name>A0A0G1JA22_9BACT</name>
<comment type="caution">
    <text evidence="1">The sequence shown here is derived from an EMBL/GenBank/DDBJ whole genome shotgun (WGS) entry which is preliminary data.</text>
</comment>
<reference evidence="1 2" key="1">
    <citation type="journal article" date="2015" name="Nature">
        <title>rRNA introns, odd ribosomes, and small enigmatic genomes across a large radiation of phyla.</title>
        <authorList>
            <person name="Brown C.T."/>
            <person name="Hug L.A."/>
            <person name="Thomas B.C."/>
            <person name="Sharon I."/>
            <person name="Castelle C.J."/>
            <person name="Singh A."/>
            <person name="Wilkins M.J."/>
            <person name="Williams K.H."/>
            <person name="Banfield J.F."/>
        </authorList>
    </citation>
    <scope>NUCLEOTIDE SEQUENCE [LARGE SCALE GENOMIC DNA]</scope>
</reference>
<evidence type="ECO:0000313" key="1">
    <source>
        <dbReference type="EMBL" id="KKT68110.1"/>
    </source>
</evidence>
<gene>
    <name evidence="1" type="ORF">UW63_C0087G0005</name>
</gene>